<accession>A0A8J5XH91</accession>
<dbReference type="OrthoDB" id="10565748at2759"/>
<dbReference type="AlphaFoldDB" id="A0A8J5XH91"/>
<proteinExistence type="predicted"/>
<evidence type="ECO:0000256" key="1">
    <source>
        <dbReference type="SAM" id="MobiDB-lite"/>
    </source>
</evidence>
<organism evidence="3 4">
    <name type="scientific">Diacronema lutheri</name>
    <name type="common">Unicellular marine alga</name>
    <name type="synonym">Monochrysis lutheri</name>
    <dbReference type="NCBI Taxonomy" id="2081491"/>
    <lineage>
        <taxon>Eukaryota</taxon>
        <taxon>Haptista</taxon>
        <taxon>Haptophyta</taxon>
        <taxon>Pavlovophyceae</taxon>
        <taxon>Pavlovales</taxon>
        <taxon>Pavlovaceae</taxon>
        <taxon>Diacronema</taxon>
    </lineage>
</organism>
<evidence type="ECO:0000313" key="4">
    <source>
        <dbReference type="Proteomes" id="UP000751190"/>
    </source>
</evidence>
<gene>
    <name evidence="3" type="ORF">KFE25_012559</name>
</gene>
<feature type="region of interest" description="Disordered" evidence="1">
    <location>
        <begin position="254"/>
        <end position="275"/>
    </location>
</feature>
<comment type="caution">
    <text evidence="3">The sequence shown here is derived from an EMBL/GenBank/DDBJ whole genome shotgun (WGS) entry which is preliminary data.</text>
</comment>
<evidence type="ECO:0000313" key="3">
    <source>
        <dbReference type="EMBL" id="KAG8465196.1"/>
    </source>
</evidence>
<keyword evidence="2" id="KW-0812">Transmembrane</keyword>
<keyword evidence="2" id="KW-0472">Membrane</keyword>
<keyword evidence="2" id="KW-1133">Transmembrane helix</keyword>
<dbReference type="Proteomes" id="UP000751190">
    <property type="component" value="Unassembled WGS sequence"/>
</dbReference>
<feature type="region of interest" description="Disordered" evidence="1">
    <location>
        <begin position="482"/>
        <end position="503"/>
    </location>
</feature>
<dbReference type="EMBL" id="JAGTXO010000011">
    <property type="protein sequence ID" value="KAG8465196.1"/>
    <property type="molecule type" value="Genomic_DNA"/>
</dbReference>
<feature type="compositionally biased region" description="Acidic residues" evidence="1">
    <location>
        <begin position="260"/>
        <end position="272"/>
    </location>
</feature>
<sequence>MVATRKSVGMEGQSPARPSPARSEPPTARALERGTCVALCRALLCVAGVAICALALADVALHRTPEAASPNACLSGSALLAVRSAVLEAIEGAGRRSVTEDAPAGVAADRVHVATSDAQLLASEVSDELGARCDLEDTAEHERADGRGWRLGWRGTHVKPLVLAAFAPSEQGRVHADALARFSAALTRALEPHAAVTGACAALLGRLGEAGAGGMDDAVAGAARCGRSTIIVDGRRFGREDAPLASQLARLLADSRSGGDGDDDDGGGEDELGVQNGANGADALAALSPLHVRARRVWERATVGAPVALAHGWRAAVAKLLRAARARVARGSSRALRTRQSVVLVAHFERIDVLQLEPLLHALGEGGELLAAAAPSWRTHARGAEGSVQRHIFERATVMLPWLAPSGERVSAVRAAFVLLVHARAERCASSPVDAEVDARARSAASGADADERAVLWGDRAEELRGELAEVLRCAHRTHEALPHVQGRRREDVDESMPGTQEAQRDADSALQAEIDAIVSGTHSGLAAELARFGAVRDARIALAARRRDDELSNVRAIAACDEKMADDTFRERADEMRDRLADIVYSKYGKPNPSIPPLAEDVAPPRRERKRAPLYQAPWLAAMQRRRLLPSVQVRYGLSEAEVEEDLEFLLQEAEKAKHARELEARSADDADDDEPLDVSYDKQHNALMYGEQTLERWSAVLVTDRSADHASGLHGDWCITAIGPLEVTLRNVEGTRTKVSLAALRSRRLAFTPLGVEP</sequence>
<feature type="compositionally biased region" description="Basic and acidic residues" evidence="1">
    <location>
        <begin position="482"/>
        <end position="492"/>
    </location>
</feature>
<reference evidence="3" key="1">
    <citation type="submission" date="2021-05" db="EMBL/GenBank/DDBJ databases">
        <title>The genome of the haptophyte Pavlova lutheri (Diacronema luteri, Pavlovales) - a model for lipid biosynthesis in eukaryotic algae.</title>
        <authorList>
            <person name="Hulatt C.J."/>
            <person name="Posewitz M.C."/>
        </authorList>
    </citation>
    <scope>NUCLEOTIDE SEQUENCE</scope>
    <source>
        <strain evidence="3">NIVA-4/92</strain>
    </source>
</reference>
<feature type="transmembrane region" description="Helical" evidence="2">
    <location>
        <begin position="38"/>
        <end position="61"/>
    </location>
</feature>
<evidence type="ECO:0000256" key="2">
    <source>
        <dbReference type="SAM" id="Phobius"/>
    </source>
</evidence>
<feature type="compositionally biased region" description="Low complexity" evidence="1">
    <location>
        <begin position="14"/>
        <end position="28"/>
    </location>
</feature>
<protein>
    <submittedName>
        <fullName evidence="3">Uncharacterized protein</fullName>
    </submittedName>
</protein>
<keyword evidence="4" id="KW-1185">Reference proteome</keyword>
<name>A0A8J5XH91_DIALT</name>
<feature type="region of interest" description="Disordered" evidence="1">
    <location>
        <begin position="1"/>
        <end position="28"/>
    </location>
</feature>